<evidence type="ECO:0000256" key="1">
    <source>
        <dbReference type="SAM" id="MobiDB-lite"/>
    </source>
</evidence>
<evidence type="ECO:0000313" key="2">
    <source>
        <dbReference type="EMBL" id="GBP50604.1"/>
    </source>
</evidence>
<keyword evidence="3" id="KW-1185">Reference proteome</keyword>
<accession>A0A4C1WKF7</accession>
<comment type="caution">
    <text evidence="2">The sequence shown here is derived from an EMBL/GenBank/DDBJ whole genome shotgun (WGS) entry which is preliminary data.</text>
</comment>
<proteinExistence type="predicted"/>
<dbReference type="Proteomes" id="UP000299102">
    <property type="component" value="Unassembled WGS sequence"/>
</dbReference>
<dbReference type="EMBL" id="BGZK01000568">
    <property type="protein sequence ID" value="GBP50604.1"/>
    <property type="molecule type" value="Genomic_DNA"/>
</dbReference>
<dbReference type="AlphaFoldDB" id="A0A4C1WKF7"/>
<organism evidence="2 3">
    <name type="scientific">Eumeta variegata</name>
    <name type="common">Bagworm moth</name>
    <name type="synonym">Eumeta japonica</name>
    <dbReference type="NCBI Taxonomy" id="151549"/>
    <lineage>
        <taxon>Eukaryota</taxon>
        <taxon>Metazoa</taxon>
        <taxon>Ecdysozoa</taxon>
        <taxon>Arthropoda</taxon>
        <taxon>Hexapoda</taxon>
        <taxon>Insecta</taxon>
        <taxon>Pterygota</taxon>
        <taxon>Neoptera</taxon>
        <taxon>Endopterygota</taxon>
        <taxon>Lepidoptera</taxon>
        <taxon>Glossata</taxon>
        <taxon>Ditrysia</taxon>
        <taxon>Tineoidea</taxon>
        <taxon>Psychidae</taxon>
        <taxon>Oiketicinae</taxon>
        <taxon>Eumeta</taxon>
    </lineage>
</organism>
<feature type="compositionally biased region" description="Basic residues" evidence="1">
    <location>
        <begin position="58"/>
        <end position="68"/>
    </location>
</feature>
<feature type="compositionally biased region" description="Basic and acidic residues" evidence="1">
    <location>
        <begin position="21"/>
        <end position="32"/>
    </location>
</feature>
<feature type="region of interest" description="Disordered" evidence="1">
    <location>
        <begin position="1"/>
        <end position="84"/>
    </location>
</feature>
<reference evidence="2 3" key="1">
    <citation type="journal article" date="2019" name="Commun. Biol.">
        <title>The bagworm genome reveals a unique fibroin gene that provides high tensile strength.</title>
        <authorList>
            <person name="Kono N."/>
            <person name="Nakamura H."/>
            <person name="Ohtoshi R."/>
            <person name="Tomita M."/>
            <person name="Numata K."/>
            <person name="Arakawa K."/>
        </authorList>
    </citation>
    <scope>NUCLEOTIDE SEQUENCE [LARGE SCALE GENOMIC DNA]</scope>
</reference>
<name>A0A4C1WKF7_EUMVA</name>
<gene>
    <name evidence="2" type="ORF">EVAR_29363_1</name>
</gene>
<protein>
    <submittedName>
        <fullName evidence="2">Uncharacterized protein</fullName>
    </submittedName>
</protein>
<sequence>MQKRLSGANNRPPRVSQRVDIQPRRPAREVRRAFFPRALTGGDRPRHSSSTGPAFCGGRRRPGRRRSVAHQTSRPSVYPPAKSSDGHCAGATFSECHNLYALASQRRPTYLRIVVYSGSASANDRSRGLATLMEEAGARATARANSAVHTISGTTANNPAISGPRGEDAILCALLSCERRLLFVHRLDKFVYTAFSTLASERQGRLWIPAENVSRFRGELLKKTRPFVPADSAASFLPGHRTSRTGPAARFPERVYCSEGTPPDCGQFSKITYALVREYYK</sequence>
<evidence type="ECO:0000313" key="3">
    <source>
        <dbReference type="Proteomes" id="UP000299102"/>
    </source>
</evidence>